<sequence length="188" mass="21344">MAVGNAEMAFYKEFIENFPGARFYYNSESFIEEYQEEEDVVLSEWFQTHLQTLAGAFPAEGSLMYQFASFMDDSRSPLADQVENLWFKIGLTGWPSGKRQREALQHSSAKLSLFPIGVVTEDEGYQLAINLKQRRDRAVYLFHLNDVMSMISEGEDIAAMTFKVFASPGDMLSRVKAIQHGAEKTLAK</sequence>
<comment type="caution">
    <text evidence="1">The sequence shown here is derived from an EMBL/GenBank/DDBJ whole genome shotgun (WGS) entry which is preliminary data.</text>
</comment>
<evidence type="ECO:0000313" key="2">
    <source>
        <dbReference type="Proteomes" id="UP000286287"/>
    </source>
</evidence>
<name>A0A418VHT4_9DEIO</name>
<dbReference type="Proteomes" id="UP000286287">
    <property type="component" value="Unassembled WGS sequence"/>
</dbReference>
<keyword evidence="2" id="KW-1185">Reference proteome</keyword>
<reference evidence="1 2" key="1">
    <citation type="submission" date="2018-09" db="EMBL/GenBank/DDBJ databases">
        <authorList>
            <person name="Zhu H."/>
        </authorList>
    </citation>
    <scope>NUCLEOTIDE SEQUENCE [LARGE SCALE GENOMIC DNA]</scope>
    <source>
        <strain evidence="1 2">K2S05-167</strain>
    </source>
</reference>
<dbReference type="AlphaFoldDB" id="A0A418VHT4"/>
<organism evidence="1 2">
    <name type="scientific">Deinococcus cavernae</name>
    <dbReference type="NCBI Taxonomy" id="2320857"/>
    <lineage>
        <taxon>Bacteria</taxon>
        <taxon>Thermotogati</taxon>
        <taxon>Deinococcota</taxon>
        <taxon>Deinococci</taxon>
        <taxon>Deinococcales</taxon>
        <taxon>Deinococcaceae</taxon>
        <taxon>Deinococcus</taxon>
    </lineage>
</organism>
<accession>A0A418VHT4</accession>
<evidence type="ECO:0000313" key="1">
    <source>
        <dbReference type="EMBL" id="RJF75696.1"/>
    </source>
</evidence>
<protein>
    <submittedName>
        <fullName evidence="1">Uncharacterized protein</fullName>
    </submittedName>
</protein>
<dbReference type="EMBL" id="QYUJ01000004">
    <property type="protein sequence ID" value="RJF75696.1"/>
    <property type="molecule type" value="Genomic_DNA"/>
</dbReference>
<gene>
    <name evidence="1" type="ORF">D3875_01215</name>
</gene>
<proteinExistence type="predicted"/>